<name>A0A895YNW4_9ACTN</name>
<sequence>MAERQSIVVNGDLGSGKTTVTLKLSERLDIRRISVGDLYREMARRRGMTTLQLNRHAELDDAVDAYVDSLQGEIAQSGEQLVVDSRLAWFFFTDALKVHLITDPTVAAERVLGRPSSEVESYATLVEARQRLRERSESERARFLVTYGADKCRLRNYNLVCDSTRATPDEIVDQIAAAFHGTLAPQTVRSAPPLLLIDPRRIYPTQESQALRDEDPEFVAAIGRAGPGALAPLRLGFADNQFFAVDGHRRLSAALRNDFSFVPASLAAEGDEPVVGGLSAKAYLESEVGPSIVYDWAELHGLELPLPEHLRQESPVGD</sequence>
<organism evidence="1 2">
    <name type="scientific">Natronosporangium hydrolyticum</name>
    <dbReference type="NCBI Taxonomy" id="2811111"/>
    <lineage>
        <taxon>Bacteria</taxon>
        <taxon>Bacillati</taxon>
        <taxon>Actinomycetota</taxon>
        <taxon>Actinomycetes</taxon>
        <taxon>Micromonosporales</taxon>
        <taxon>Micromonosporaceae</taxon>
        <taxon>Natronosporangium</taxon>
    </lineage>
</organism>
<dbReference type="Proteomes" id="UP000662857">
    <property type="component" value="Chromosome"/>
</dbReference>
<evidence type="ECO:0000313" key="1">
    <source>
        <dbReference type="EMBL" id="QSB16973.1"/>
    </source>
</evidence>
<accession>A0A895YNW4</accession>
<gene>
    <name evidence="1" type="ORF">JQS43_12285</name>
</gene>
<dbReference type="EMBL" id="CP070499">
    <property type="protein sequence ID" value="QSB16973.1"/>
    <property type="molecule type" value="Genomic_DNA"/>
</dbReference>
<dbReference type="AlphaFoldDB" id="A0A895YNW4"/>
<proteinExistence type="predicted"/>
<evidence type="ECO:0000313" key="2">
    <source>
        <dbReference type="Proteomes" id="UP000662857"/>
    </source>
</evidence>
<dbReference type="InterPro" id="IPR027417">
    <property type="entry name" value="P-loop_NTPase"/>
</dbReference>
<protein>
    <submittedName>
        <fullName evidence="1">AAA family ATPase</fullName>
    </submittedName>
</protein>
<dbReference type="RefSeq" id="WP_239679217.1">
    <property type="nucleotide sequence ID" value="NZ_CP070499.1"/>
</dbReference>
<dbReference type="KEGG" id="nhy:JQS43_12285"/>
<dbReference type="Gene3D" id="3.40.50.300">
    <property type="entry name" value="P-loop containing nucleotide triphosphate hydrolases"/>
    <property type="match status" value="1"/>
</dbReference>
<dbReference type="SUPFAM" id="SSF52540">
    <property type="entry name" value="P-loop containing nucleoside triphosphate hydrolases"/>
    <property type="match status" value="1"/>
</dbReference>
<dbReference type="Pfam" id="PF13238">
    <property type="entry name" value="AAA_18"/>
    <property type="match status" value="1"/>
</dbReference>
<reference evidence="1" key="1">
    <citation type="submission" date="2021-02" db="EMBL/GenBank/DDBJ databases">
        <title>Natrosporangium hydrolyticum gen. nov., sp. nov, a haloalkaliphilic actinobacterium from a soda solonchak soil.</title>
        <authorList>
            <person name="Sorokin D.Y."/>
            <person name="Khijniak T.V."/>
            <person name="Zakharycheva A.P."/>
            <person name="Boueva O.V."/>
            <person name="Ariskina E.V."/>
            <person name="Hahnke R.L."/>
            <person name="Bunk B."/>
            <person name="Sproer C."/>
            <person name="Schumann P."/>
            <person name="Evtushenko L.I."/>
            <person name="Kublanov I.V."/>
        </authorList>
    </citation>
    <scope>NUCLEOTIDE SEQUENCE</scope>
    <source>
        <strain evidence="1">DSM 106523</strain>
    </source>
</reference>
<keyword evidence="2" id="KW-1185">Reference proteome</keyword>